<dbReference type="Proteomes" id="UP000749040">
    <property type="component" value="Unassembled WGS sequence"/>
</dbReference>
<comment type="caution">
    <text evidence="2">The sequence shown here is derived from an EMBL/GenBank/DDBJ whole genome shotgun (WGS) entry which is preliminary data.</text>
</comment>
<proteinExistence type="predicted"/>
<feature type="compositionally biased region" description="Gly residues" evidence="1">
    <location>
        <begin position="229"/>
        <end position="239"/>
    </location>
</feature>
<evidence type="ECO:0000313" key="2">
    <source>
        <dbReference type="EMBL" id="MBM9504862.1"/>
    </source>
</evidence>
<dbReference type="InterPro" id="IPR029787">
    <property type="entry name" value="Nucleotide_cyclase"/>
</dbReference>
<keyword evidence="3" id="KW-1185">Reference proteome</keyword>
<sequence>MQGEAGYGFIISLDTQGSGAVPDPQRPALRNRIYEVAEGAFERAGLAEEVLFQEDRGDGILAVVEPRRTERVAGEWVEHLHQNLRAANAGAARPLRLRVGLAVGPVTPDGHGFSGAAVDLACRIGNCAEAKRVLAAAEGAPLLIAVTDGLYQDVIAPGGRWIEPDHYRQYTTELPEGPYRPWFMVPGRQTPPLPGEGDAPAVGEADAQAGAGERRAPTGAGQTREGRTGEGQTGDGNSGGDHFHFGPVTHDGSGSILQGQFGDITFDHRGGER</sequence>
<evidence type="ECO:0008006" key="4">
    <source>
        <dbReference type="Google" id="ProtNLM"/>
    </source>
</evidence>
<protein>
    <recommendedName>
        <fullName evidence="4">Guanylate cyclase domain-containing protein</fullName>
    </recommendedName>
</protein>
<dbReference type="SUPFAM" id="SSF55073">
    <property type="entry name" value="Nucleotide cyclase"/>
    <property type="match status" value="1"/>
</dbReference>
<evidence type="ECO:0000256" key="1">
    <source>
        <dbReference type="SAM" id="MobiDB-lite"/>
    </source>
</evidence>
<gene>
    <name evidence="2" type="ORF">ITX44_09990</name>
</gene>
<feature type="region of interest" description="Disordered" evidence="1">
    <location>
        <begin position="188"/>
        <end position="273"/>
    </location>
</feature>
<accession>A0ABS2TPU2</accession>
<dbReference type="EMBL" id="JADKYB010000004">
    <property type="protein sequence ID" value="MBM9504862.1"/>
    <property type="molecule type" value="Genomic_DNA"/>
</dbReference>
<dbReference type="RefSeq" id="WP_205356705.1">
    <property type="nucleotide sequence ID" value="NZ_JADKYB010000004.1"/>
</dbReference>
<evidence type="ECO:0000313" key="3">
    <source>
        <dbReference type="Proteomes" id="UP000749040"/>
    </source>
</evidence>
<organism evidence="2 3">
    <name type="scientific">Actinacidiphila acididurans</name>
    <dbReference type="NCBI Taxonomy" id="2784346"/>
    <lineage>
        <taxon>Bacteria</taxon>
        <taxon>Bacillati</taxon>
        <taxon>Actinomycetota</taxon>
        <taxon>Actinomycetes</taxon>
        <taxon>Kitasatosporales</taxon>
        <taxon>Streptomycetaceae</taxon>
        <taxon>Actinacidiphila</taxon>
    </lineage>
</organism>
<dbReference type="Gene3D" id="3.30.70.1230">
    <property type="entry name" value="Nucleotide cyclase"/>
    <property type="match status" value="1"/>
</dbReference>
<reference evidence="2 3" key="1">
    <citation type="submission" date="2021-01" db="EMBL/GenBank/DDBJ databases">
        <title>Streptomyces acididurans sp. nov., isolated from a peat swamp forest soil.</title>
        <authorList>
            <person name="Chantavorakit T."/>
            <person name="Duangmal K."/>
        </authorList>
    </citation>
    <scope>NUCLEOTIDE SEQUENCE [LARGE SCALE GENOMIC DNA]</scope>
    <source>
        <strain evidence="2 3">KK5PA1</strain>
    </source>
</reference>
<name>A0ABS2TPU2_9ACTN</name>